<feature type="region of interest" description="Disordered" evidence="1">
    <location>
        <begin position="1"/>
        <end position="61"/>
    </location>
</feature>
<accession>A0AAV7LNA8</accession>
<organism evidence="2 3">
    <name type="scientific">Pleurodeles waltl</name>
    <name type="common">Iberian ribbed newt</name>
    <dbReference type="NCBI Taxonomy" id="8319"/>
    <lineage>
        <taxon>Eukaryota</taxon>
        <taxon>Metazoa</taxon>
        <taxon>Chordata</taxon>
        <taxon>Craniata</taxon>
        <taxon>Vertebrata</taxon>
        <taxon>Euteleostomi</taxon>
        <taxon>Amphibia</taxon>
        <taxon>Batrachia</taxon>
        <taxon>Caudata</taxon>
        <taxon>Salamandroidea</taxon>
        <taxon>Salamandridae</taxon>
        <taxon>Pleurodelinae</taxon>
        <taxon>Pleurodeles</taxon>
    </lineage>
</organism>
<dbReference type="Proteomes" id="UP001066276">
    <property type="component" value="Chromosome 11"/>
</dbReference>
<evidence type="ECO:0000313" key="3">
    <source>
        <dbReference type="Proteomes" id="UP001066276"/>
    </source>
</evidence>
<feature type="compositionally biased region" description="Polar residues" evidence="1">
    <location>
        <begin position="221"/>
        <end position="236"/>
    </location>
</feature>
<keyword evidence="3" id="KW-1185">Reference proteome</keyword>
<dbReference type="AlphaFoldDB" id="A0AAV7LNA8"/>
<gene>
    <name evidence="2" type="ORF">NDU88_005623</name>
</gene>
<feature type="region of interest" description="Disordered" evidence="1">
    <location>
        <begin position="157"/>
        <end position="236"/>
    </location>
</feature>
<name>A0AAV7LNA8_PLEWA</name>
<feature type="compositionally biased region" description="Basic and acidic residues" evidence="1">
    <location>
        <begin position="181"/>
        <end position="198"/>
    </location>
</feature>
<proteinExistence type="predicted"/>
<dbReference type="EMBL" id="JANPWB010000015">
    <property type="protein sequence ID" value="KAJ1092513.1"/>
    <property type="molecule type" value="Genomic_DNA"/>
</dbReference>
<sequence>MGDVASDADKSDEDNDDPFNAPSPKKSKPSTSVTSDSVTISDSQGIPMFDPNEIHHPHSTEWFPAEPVGEYVASRLRTSLDKQTRAKLRSECPCPFLHSKSSSTPTIDPSLLAFFTKLGNDPRKGVNKAWSTCQDKRLDVVVPLTRIFNLAESARLQGAPKPPSLTHPKIGTIEAGGAAPRWDRATVEEAFLPRRDPAPRPPRRPREAALSSGSERRWEDTSLSSQAGTTPTPLPG</sequence>
<reference evidence="2" key="1">
    <citation type="journal article" date="2022" name="bioRxiv">
        <title>Sequencing and chromosome-scale assembly of the giantPleurodeles waltlgenome.</title>
        <authorList>
            <person name="Brown T."/>
            <person name="Elewa A."/>
            <person name="Iarovenko S."/>
            <person name="Subramanian E."/>
            <person name="Araus A.J."/>
            <person name="Petzold A."/>
            <person name="Susuki M."/>
            <person name="Suzuki K.-i.T."/>
            <person name="Hayashi T."/>
            <person name="Toyoda A."/>
            <person name="Oliveira C."/>
            <person name="Osipova E."/>
            <person name="Leigh N.D."/>
            <person name="Simon A."/>
            <person name="Yun M.H."/>
        </authorList>
    </citation>
    <scope>NUCLEOTIDE SEQUENCE</scope>
    <source>
        <strain evidence="2">20211129_DDA</strain>
        <tissue evidence="2">Liver</tissue>
    </source>
</reference>
<comment type="caution">
    <text evidence="2">The sequence shown here is derived from an EMBL/GenBank/DDBJ whole genome shotgun (WGS) entry which is preliminary data.</text>
</comment>
<evidence type="ECO:0000313" key="2">
    <source>
        <dbReference type="EMBL" id="KAJ1092513.1"/>
    </source>
</evidence>
<feature type="compositionally biased region" description="Low complexity" evidence="1">
    <location>
        <begin position="29"/>
        <end position="43"/>
    </location>
</feature>
<protein>
    <submittedName>
        <fullName evidence="2">Uncharacterized protein</fullName>
    </submittedName>
</protein>
<evidence type="ECO:0000256" key="1">
    <source>
        <dbReference type="SAM" id="MobiDB-lite"/>
    </source>
</evidence>